<dbReference type="EMBL" id="LSRQ01001080">
    <property type="protein sequence ID" value="OAY79482.1"/>
    <property type="molecule type" value="Genomic_DNA"/>
</dbReference>
<dbReference type="NCBIfam" id="TIGR00756">
    <property type="entry name" value="PPR"/>
    <property type="match status" value="5"/>
</dbReference>
<keyword evidence="2" id="KW-0677">Repeat</keyword>
<evidence type="ECO:0000256" key="4">
    <source>
        <dbReference type="PROSITE-ProRule" id="PRU00708"/>
    </source>
</evidence>
<dbReference type="Proteomes" id="UP000092600">
    <property type="component" value="Unassembled WGS sequence"/>
</dbReference>
<dbReference type="InterPro" id="IPR046960">
    <property type="entry name" value="PPR_At4g14850-like_plant"/>
</dbReference>
<dbReference type="Pfam" id="PF06749">
    <property type="entry name" value="DUF1218"/>
    <property type="match status" value="1"/>
</dbReference>
<dbReference type="FunFam" id="1.25.40.10:FF:000344">
    <property type="entry name" value="Pentatricopeptide repeat-containing protein"/>
    <property type="match status" value="1"/>
</dbReference>
<sequence length="950" mass="106012">MELYFTNLCDWSSEHATRFQVTSLSFSSSSAKKIEPFLGFDPFLLRKKLPFWGGVKCCSSSSSLERGLKPKPTPRIKPIVETPEPNSDFDDAHSGRTGSSSLCDQIEKWVFFGRYEEALELFEFLRCKSNIVVGSSTYDSLVNACIGLGSIRAAKMVFRHMLDTDFEFDQYMRNRILQMHLKCGMLVDARRLFDEMPERSAVSWTTMITGLIDAGSYEEAFELFLLTRQEQLDAGPRMFATVVRAAAGVGSVSAGRQLHTCVAKIGLYGNVFISCALIDMYSKCGCIEEAQWVFDEMPEKTVVGWNSIIAGYALHGYSERALELYYEMQSSNVKMDHFTYSIVVRICARLGSLEHAKQAHAGLVRNGFGFDVVANTALVDLYCKWGRMDDARNVFEKMPKKNVISWNALIGGYGNHGMGDEAIKIYERMVKEGMVPNHVTFLAVLHACSYSGLLEKGREIFELMGRDPKTKPRAMHYACIIDLLGREGLLDEAFSMIKNAPFRPTANMWAALLTACRIHKNSELGKFAAEKLFGMEPEKLNNYIVLLNIYSSSNRMEDAVTVLETLKRKGLRLLPACSWIEVRKKPFGFLFGDKSHPQSVEIYRRLDELMEEIKQIGYVSDEKTLLPDVGENEQRLSKHHSEKLAIAFGLINTPASTPLQIAQGHRLCSDCHNVIKLATIVTKREIVGKHLRVLIFECKEPVHQAYKLGLAAAVLLAMAHALANLLGGCVCICSQVEFVRSSTNRQLAAMTLLLSWIALVIGFSMLMIGALGNSKSRASCGFSHRHVLSMGGIVCFIHGLLAVAYYVTATAAAWEEGKPQTALQYQTFSPNSIATSSKSRSSRDCAGINLVIVRSSTSKSSKQSSESLVLPLTPQHLMLSFSKVFATLPQALSVQYKSVMLLNLPFLSPSRTTIAANSEWTRAGWCRYATKSTPYWIPGFTTQFFDRRCL</sequence>
<evidence type="ECO:0000313" key="9">
    <source>
        <dbReference type="Proteomes" id="UP000092600"/>
    </source>
</evidence>
<dbReference type="Pfam" id="PF20430">
    <property type="entry name" value="Eplus_motif"/>
    <property type="match status" value="1"/>
</dbReference>
<dbReference type="InterPro" id="IPR046849">
    <property type="entry name" value="E2_motif"/>
</dbReference>
<keyword evidence="6" id="KW-0812">Transmembrane</keyword>
<dbReference type="GO" id="GO:0009451">
    <property type="term" value="P:RNA modification"/>
    <property type="evidence" value="ECO:0007669"/>
    <property type="project" value="InterPro"/>
</dbReference>
<dbReference type="FunFam" id="1.25.40.10:FF:000488">
    <property type="entry name" value="Pentatricopeptide repeat-containing protein, mitochondrial"/>
    <property type="match status" value="1"/>
</dbReference>
<evidence type="ECO:0000259" key="7">
    <source>
        <dbReference type="Pfam" id="PF14432"/>
    </source>
</evidence>
<feature type="repeat" description="PPR" evidence="4">
    <location>
        <begin position="270"/>
        <end position="300"/>
    </location>
</feature>
<dbReference type="Pfam" id="PF13041">
    <property type="entry name" value="PPR_2"/>
    <property type="match status" value="2"/>
</dbReference>
<gene>
    <name evidence="8" type="ORF">ACMD2_16804</name>
</gene>
<dbReference type="Pfam" id="PF14432">
    <property type="entry name" value="DYW_deaminase"/>
    <property type="match status" value="1"/>
</dbReference>
<dbReference type="InterPro" id="IPR032867">
    <property type="entry name" value="DYW_dom"/>
</dbReference>
<keyword evidence="6" id="KW-1133">Transmembrane helix</keyword>
<dbReference type="Pfam" id="PF01535">
    <property type="entry name" value="PPR"/>
    <property type="match status" value="5"/>
</dbReference>
<feature type="region of interest" description="Disordered" evidence="5">
    <location>
        <begin position="60"/>
        <end position="97"/>
    </location>
</feature>
<feature type="repeat" description="PPR" evidence="4">
    <location>
        <begin position="200"/>
        <end position="234"/>
    </location>
</feature>
<keyword evidence="3" id="KW-0809">Transit peptide</keyword>
<dbReference type="Gene3D" id="1.25.40.10">
    <property type="entry name" value="Tetratricopeptide repeat domain"/>
    <property type="match status" value="3"/>
</dbReference>
<keyword evidence="6" id="KW-0472">Membrane</keyword>
<evidence type="ECO:0000256" key="3">
    <source>
        <dbReference type="ARBA" id="ARBA00022946"/>
    </source>
</evidence>
<dbReference type="InterPro" id="IPR046848">
    <property type="entry name" value="E_motif"/>
</dbReference>
<dbReference type="GO" id="GO:0003723">
    <property type="term" value="F:RNA binding"/>
    <property type="evidence" value="ECO:0007669"/>
    <property type="project" value="InterPro"/>
</dbReference>
<feature type="transmembrane region" description="Helical" evidence="6">
    <location>
        <begin position="708"/>
        <end position="735"/>
    </location>
</feature>
<reference evidence="8 9" key="1">
    <citation type="journal article" date="2016" name="DNA Res.">
        <title>The draft genome of MD-2 pineapple using hybrid error correction of long reads.</title>
        <authorList>
            <person name="Redwan R.M."/>
            <person name="Saidin A."/>
            <person name="Kumar S.V."/>
        </authorList>
    </citation>
    <scope>NUCLEOTIDE SEQUENCE [LARGE SCALE GENOMIC DNA]</scope>
    <source>
        <strain evidence="9">cv. MD2</strain>
        <tissue evidence="8">Leaf</tissue>
    </source>
</reference>
<comment type="similarity">
    <text evidence="1">Belongs to the PPR family. PCMP-H subfamily.</text>
</comment>
<dbReference type="PANTHER" id="PTHR47926:SF434">
    <property type="entry name" value="PENTATRICOPEPTIDE REPEAT SUPERFAMILY PROTEIN"/>
    <property type="match status" value="1"/>
</dbReference>
<dbReference type="PROSITE" id="PS51375">
    <property type="entry name" value="PPR"/>
    <property type="match status" value="5"/>
</dbReference>
<evidence type="ECO:0000256" key="5">
    <source>
        <dbReference type="SAM" id="MobiDB-lite"/>
    </source>
</evidence>
<dbReference type="FunFam" id="1.25.40.10:FF:002357">
    <property type="entry name" value="Pentatricopeptide repeat-containing protein chloroplastic"/>
    <property type="match status" value="1"/>
</dbReference>
<feature type="repeat" description="PPR" evidence="4">
    <location>
        <begin position="402"/>
        <end position="436"/>
    </location>
</feature>
<evidence type="ECO:0000256" key="1">
    <source>
        <dbReference type="ARBA" id="ARBA00006643"/>
    </source>
</evidence>
<dbReference type="InterPro" id="IPR011990">
    <property type="entry name" value="TPR-like_helical_dom_sf"/>
</dbReference>
<dbReference type="AlphaFoldDB" id="A0A199VQK4"/>
<protein>
    <submittedName>
        <fullName evidence="8">Pentatricopeptide repeat-containing protein, chloroplastic</fullName>
    </submittedName>
</protein>
<dbReference type="Pfam" id="PF20431">
    <property type="entry name" value="E_motif"/>
    <property type="match status" value="1"/>
</dbReference>
<evidence type="ECO:0000256" key="6">
    <source>
        <dbReference type="SAM" id="Phobius"/>
    </source>
</evidence>
<name>A0A199VQK4_ANACO</name>
<accession>A0A199VQK4</accession>
<evidence type="ECO:0000256" key="2">
    <source>
        <dbReference type="ARBA" id="ARBA00022737"/>
    </source>
</evidence>
<dbReference type="FunFam" id="1.25.40.10:FF:001158">
    <property type="entry name" value="Pentatricopeptide repeat-containing protein At4g18840"/>
    <property type="match status" value="1"/>
</dbReference>
<feature type="transmembrane region" description="Helical" evidence="6">
    <location>
        <begin position="788"/>
        <end position="808"/>
    </location>
</feature>
<evidence type="ECO:0000313" key="8">
    <source>
        <dbReference type="EMBL" id="OAY79482.1"/>
    </source>
</evidence>
<feature type="repeat" description="PPR" evidence="4">
    <location>
        <begin position="301"/>
        <end position="335"/>
    </location>
</feature>
<proteinExistence type="inferred from homology"/>
<feature type="transmembrane region" description="Helical" evidence="6">
    <location>
        <begin position="747"/>
        <end position="768"/>
    </location>
</feature>
<feature type="repeat" description="PPR" evidence="4">
    <location>
        <begin position="371"/>
        <end position="401"/>
    </location>
</feature>
<organism evidence="8 9">
    <name type="scientific">Ananas comosus</name>
    <name type="common">Pineapple</name>
    <name type="synonym">Ananas ananas</name>
    <dbReference type="NCBI Taxonomy" id="4615"/>
    <lineage>
        <taxon>Eukaryota</taxon>
        <taxon>Viridiplantae</taxon>
        <taxon>Streptophyta</taxon>
        <taxon>Embryophyta</taxon>
        <taxon>Tracheophyta</taxon>
        <taxon>Spermatophyta</taxon>
        <taxon>Magnoliopsida</taxon>
        <taxon>Liliopsida</taxon>
        <taxon>Poales</taxon>
        <taxon>Bromeliaceae</taxon>
        <taxon>Bromelioideae</taxon>
        <taxon>Ananas</taxon>
    </lineage>
</organism>
<feature type="domain" description="DYW" evidence="7">
    <location>
        <begin position="617"/>
        <end position="687"/>
    </location>
</feature>
<dbReference type="InterPro" id="IPR009606">
    <property type="entry name" value="DEAL/Modifying_wall_lignin1/2"/>
</dbReference>
<dbReference type="PANTHER" id="PTHR47926">
    <property type="entry name" value="PENTATRICOPEPTIDE REPEAT-CONTAINING PROTEIN"/>
    <property type="match status" value="1"/>
</dbReference>
<comment type="caution">
    <text evidence="8">The sequence shown here is derived from an EMBL/GenBank/DDBJ whole genome shotgun (WGS) entry which is preliminary data.</text>
</comment>
<dbReference type="GO" id="GO:0008270">
    <property type="term" value="F:zinc ion binding"/>
    <property type="evidence" value="ECO:0007669"/>
    <property type="project" value="InterPro"/>
</dbReference>
<dbReference type="InterPro" id="IPR002885">
    <property type="entry name" value="PPR_rpt"/>
</dbReference>